<reference evidence="3" key="1">
    <citation type="submission" date="2022-01" db="UniProtKB">
        <authorList>
            <consortium name="EnsemblMetazoa"/>
        </authorList>
    </citation>
    <scope>IDENTIFICATION</scope>
</reference>
<dbReference type="KEGG" id="clec:106661420"/>
<dbReference type="GO" id="GO:1990023">
    <property type="term" value="C:mitotic spindle midzone"/>
    <property type="evidence" value="ECO:0007669"/>
    <property type="project" value="TreeGrafter"/>
</dbReference>
<evidence type="ECO:0000313" key="4">
    <source>
        <dbReference type="Proteomes" id="UP000494040"/>
    </source>
</evidence>
<dbReference type="PANTHER" id="PTHR19321:SF41">
    <property type="entry name" value="FASCETTO-RELATED"/>
    <property type="match status" value="1"/>
</dbReference>
<dbReference type="PANTHER" id="PTHR19321">
    <property type="entry name" value="PROTEIN REGULATOR OF CYTOKINESIS 1 PRC1-RELATED"/>
    <property type="match status" value="1"/>
</dbReference>
<feature type="coiled-coil region" evidence="1">
    <location>
        <begin position="127"/>
        <end position="161"/>
    </location>
</feature>
<evidence type="ECO:0000256" key="1">
    <source>
        <dbReference type="SAM" id="Coils"/>
    </source>
</evidence>
<dbReference type="InterPro" id="IPR007145">
    <property type="entry name" value="MAP65_Ase1_PRC1"/>
</dbReference>
<evidence type="ECO:0000313" key="3">
    <source>
        <dbReference type="EnsemblMetazoa" id="XP_014240272.1"/>
    </source>
</evidence>
<feature type="compositionally biased region" description="Polar residues" evidence="2">
    <location>
        <begin position="644"/>
        <end position="654"/>
    </location>
</feature>
<dbReference type="AlphaFoldDB" id="A0A8I6TBB7"/>
<dbReference type="Gene3D" id="1.20.58.1520">
    <property type="match status" value="1"/>
</dbReference>
<proteinExistence type="predicted"/>
<dbReference type="RefSeq" id="XP_014240272.1">
    <property type="nucleotide sequence ID" value="XM_014384786.2"/>
</dbReference>
<organism evidence="3 4">
    <name type="scientific">Cimex lectularius</name>
    <name type="common">Bed bug</name>
    <name type="synonym">Acanthia lectularia</name>
    <dbReference type="NCBI Taxonomy" id="79782"/>
    <lineage>
        <taxon>Eukaryota</taxon>
        <taxon>Metazoa</taxon>
        <taxon>Ecdysozoa</taxon>
        <taxon>Arthropoda</taxon>
        <taxon>Hexapoda</taxon>
        <taxon>Insecta</taxon>
        <taxon>Pterygota</taxon>
        <taxon>Neoptera</taxon>
        <taxon>Paraneoptera</taxon>
        <taxon>Hemiptera</taxon>
        <taxon>Heteroptera</taxon>
        <taxon>Panheteroptera</taxon>
        <taxon>Cimicomorpha</taxon>
        <taxon>Cimicidae</taxon>
        <taxon>Cimex</taxon>
    </lineage>
</organism>
<keyword evidence="1" id="KW-0175">Coiled coil</keyword>
<sequence length="673" mass="78389">MHKTLTKNNKDYGIECKKMIDITKWKGVLKIKPSSSNPMTSGVQVHSSRQSVNCSRTFRDEALLSSEMVGSNSNIEDIVGEVSDMVKDTLEQLGKTWQQIYDMTDECRQKKFQQFVEYTKDFFKELILSQEKRKLKLIEEIENKKEEFKQLEKDLKTTINLNIEGSMPLNNYYMTLDNTLDEYRKIRDERIVAFEKLQKEEEMLCKILEEDRAEPLSGFPSQTDLEDMEHRIFNLLQEKCEREQIVSEAKVRLQECLNSLEKEPMLQFEKEIIEGNYLITATNMTKLKDWEHCLKVEIEMAQENKKHLLAKLTRLWDRINVNNDYRVQFLGINSGIGKSTINNIFSELERCDAIAMADIKTTILSAKKELEGLWEKMKFSESQKSEFQVYSTDIYTDEILELYELEIERLKMYYNNNLPLYEMVETWEELWEKLLQLEITGKDKSRLKNRGGQLLKEEKERNAINKTLPRVYAELVTLLKEHNSRESKPFRWNDYDLLQKITDDWNQKLENENKKPNKSARRLAHKRELLSADSSSELVPYTVSSKSPSTPSLALSKRCISLSTLASGNKKEESEDAKTPRLRRVLTESNMRTPLKSTPLKRQFPTPFTTPAKRVCKMPLQSATPSEPVRLTRKGTPLKPGRTPMSSKQPSAATPCTPMSLRFTPARKFNLNI</sequence>
<keyword evidence="4" id="KW-1185">Reference proteome</keyword>
<dbReference type="EnsemblMetazoa" id="XM_014384786.2">
    <property type="protein sequence ID" value="XP_014240272.1"/>
    <property type="gene ID" value="LOC106661420"/>
</dbReference>
<feature type="region of interest" description="Disordered" evidence="2">
    <location>
        <begin position="622"/>
        <end position="658"/>
    </location>
</feature>
<dbReference type="OrthoDB" id="642895at2759"/>
<dbReference type="OMA" id="VICNMSA"/>
<evidence type="ECO:0008006" key="5">
    <source>
        <dbReference type="Google" id="ProtNLM"/>
    </source>
</evidence>
<name>A0A8I6TBB7_CIMLE</name>
<dbReference type="Pfam" id="PF03999">
    <property type="entry name" value="MAP65_ASE1"/>
    <property type="match status" value="1"/>
</dbReference>
<evidence type="ECO:0000256" key="2">
    <source>
        <dbReference type="SAM" id="MobiDB-lite"/>
    </source>
</evidence>
<accession>A0A8I6TBB7</accession>
<dbReference type="GO" id="GO:0005737">
    <property type="term" value="C:cytoplasm"/>
    <property type="evidence" value="ECO:0007669"/>
    <property type="project" value="TreeGrafter"/>
</dbReference>
<protein>
    <recommendedName>
        <fullName evidence="5">Protein regulator of cytokinesis 1</fullName>
    </recommendedName>
</protein>
<dbReference type="GO" id="GO:0008017">
    <property type="term" value="F:microtubule binding"/>
    <property type="evidence" value="ECO:0007669"/>
    <property type="project" value="InterPro"/>
</dbReference>
<dbReference type="GO" id="GO:0051256">
    <property type="term" value="P:mitotic spindle midzone assembly"/>
    <property type="evidence" value="ECO:0007669"/>
    <property type="project" value="TreeGrafter"/>
</dbReference>
<dbReference type="GeneID" id="106661420"/>
<dbReference type="Proteomes" id="UP000494040">
    <property type="component" value="Unassembled WGS sequence"/>
</dbReference>